<keyword evidence="12" id="KW-0902">Two-component regulatory system</keyword>
<evidence type="ECO:0000256" key="2">
    <source>
        <dbReference type="ARBA" id="ARBA00004651"/>
    </source>
</evidence>
<evidence type="ECO:0000256" key="14">
    <source>
        <dbReference type="SAM" id="Phobius"/>
    </source>
</evidence>
<dbReference type="InterPro" id="IPR005467">
    <property type="entry name" value="His_kinase_dom"/>
</dbReference>
<keyword evidence="8" id="KW-0547">Nucleotide-binding</keyword>
<evidence type="ECO:0000259" key="16">
    <source>
        <dbReference type="PROSITE" id="PS50885"/>
    </source>
</evidence>
<evidence type="ECO:0000256" key="7">
    <source>
        <dbReference type="ARBA" id="ARBA00022692"/>
    </source>
</evidence>
<keyword evidence="11 14" id="KW-1133">Transmembrane helix</keyword>
<dbReference type="Pfam" id="PF06580">
    <property type="entry name" value="His_kinase"/>
    <property type="match status" value="1"/>
</dbReference>
<evidence type="ECO:0000256" key="1">
    <source>
        <dbReference type="ARBA" id="ARBA00000085"/>
    </source>
</evidence>
<sequence>MKRWNDLLLKTKMFVVFSAVSLFIVILTCIIFYYKNVSDIKSQTYALSSTITRQFSLTVELFIQDIERLSVSIFGDPVIQSNLLEHYSTNNEVVQNAIELAINRQLFTYLQPRPFLQSIYIFALDRNVYYVSKANGEKVSFSLQEEDWYEDNEKKLKNKFFLLPTYYEATYGGRKEKVVSFVRNINRIPYREVIAYMKININVNVLKGMLVPPGRNEVEQKMRVFIITDDGSIVYDNKDELTGRKAVGLNSAILAQDSHYGDLDWNGRRYLYTVKRSAYTGWSTLVLIPNDVIISKQKRSQYILVPVGLLAMLLVALVSYMLSHQITLPMRYLMMKMNRVELGDFSERMEIGGNNEFGRLSRIYNKMLDSISRLISEVYESKLAEKNAQLSALQAQINPHFLYNTLNIMKSISRVKGVDEVAEISESLAELFQYSMRNLHHPVPLRDEIEHIRNYMNIQQHRFGNRFQLRIDIPDSLMSASVLKLTLQPLIENAVIHGLGKVKAGGYIDVRVRKQGELLVIEIADNGRGIDEKKLESIRHSLESRSRMDDDEDGARGIGLRNIKQRIQLYHGELYGLEIHGATDHGTTVRLTFPCLTYKKEEASDSHDYIFGGG</sequence>
<dbReference type="EC" id="2.7.13.3" evidence="3"/>
<evidence type="ECO:0000256" key="11">
    <source>
        <dbReference type="ARBA" id="ARBA00022989"/>
    </source>
</evidence>
<dbReference type="PRINTS" id="PR00344">
    <property type="entry name" value="BCTRLSENSOR"/>
</dbReference>
<dbReference type="SMART" id="SM00304">
    <property type="entry name" value="HAMP"/>
    <property type="match status" value="1"/>
</dbReference>
<dbReference type="PANTHER" id="PTHR34220:SF7">
    <property type="entry name" value="SENSOR HISTIDINE KINASE YPDA"/>
    <property type="match status" value="1"/>
</dbReference>
<comment type="catalytic activity">
    <reaction evidence="1">
        <text>ATP + protein L-histidine = ADP + protein N-phospho-L-histidine.</text>
        <dbReference type="EC" id="2.7.13.3"/>
    </reaction>
</comment>
<keyword evidence="4" id="KW-1003">Cell membrane</keyword>
<dbReference type="RefSeq" id="WP_258387842.1">
    <property type="nucleotide sequence ID" value="NZ_CP091430.1"/>
</dbReference>
<keyword evidence="5" id="KW-0597">Phosphoprotein</keyword>
<name>A0ABY5SGG8_9BACL</name>
<dbReference type="InterPro" id="IPR050640">
    <property type="entry name" value="Bact_2-comp_sensor_kinase"/>
</dbReference>
<keyword evidence="7 14" id="KW-0812">Transmembrane</keyword>
<evidence type="ECO:0000256" key="12">
    <source>
        <dbReference type="ARBA" id="ARBA00023012"/>
    </source>
</evidence>
<evidence type="ECO:0000256" key="5">
    <source>
        <dbReference type="ARBA" id="ARBA00022553"/>
    </source>
</evidence>
<dbReference type="CDD" id="cd06225">
    <property type="entry name" value="HAMP"/>
    <property type="match status" value="1"/>
</dbReference>
<dbReference type="PANTHER" id="PTHR34220">
    <property type="entry name" value="SENSOR HISTIDINE KINASE YPDA"/>
    <property type="match status" value="1"/>
</dbReference>
<dbReference type="InterPro" id="IPR010559">
    <property type="entry name" value="Sig_transdc_His_kin_internal"/>
</dbReference>
<evidence type="ECO:0000256" key="4">
    <source>
        <dbReference type="ARBA" id="ARBA00022475"/>
    </source>
</evidence>
<evidence type="ECO:0000256" key="9">
    <source>
        <dbReference type="ARBA" id="ARBA00022777"/>
    </source>
</evidence>
<comment type="subcellular location">
    <subcellularLocation>
        <location evidence="2">Cell membrane</location>
        <topology evidence="2">Multi-pass membrane protein</topology>
    </subcellularLocation>
</comment>
<dbReference type="Pfam" id="PF00672">
    <property type="entry name" value="HAMP"/>
    <property type="match status" value="1"/>
</dbReference>
<proteinExistence type="predicted"/>
<evidence type="ECO:0000313" key="17">
    <source>
        <dbReference type="EMBL" id="UVI31780.1"/>
    </source>
</evidence>
<keyword evidence="9 17" id="KW-0418">Kinase</keyword>
<feature type="transmembrane region" description="Helical" evidence="14">
    <location>
        <begin position="13"/>
        <end position="34"/>
    </location>
</feature>
<keyword evidence="10" id="KW-0067">ATP-binding</keyword>
<protein>
    <recommendedName>
        <fullName evidence="3">histidine kinase</fullName>
        <ecNumber evidence="3">2.7.13.3</ecNumber>
    </recommendedName>
</protein>
<evidence type="ECO:0000256" key="10">
    <source>
        <dbReference type="ARBA" id="ARBA00022840"/>
    </source>
</evidence>
<dbReference type="InterPro" id="IPR003660">
    <property type="entry name" value="HAMP_dom"/>
</dbReference>
<feature type="transmembrane region" description="Helical" evidence="14">
    <location>
        <begin position="302"/>
        <end position="322"/>
    </location>
</feature>
<keyword evidence="18" id="KW-1185">Reference proteome</keyword>
<evidence type="ECO:0000259" key="15">
    <source>
        <dbReference type="PROSITE" id="PS50109"/>
    </source>
</evidence>
<evidence type="ECO:0000256" key="3">
    <source>
        <dbReference type="ARBA" id="ARBA00012438"/>
    </source>
</evidence>
<dbReference type="InterPro" id="IPR003594">
    <property type="entry name" value="HATPase_dom"/>
</dbReference>
<evidence type="ECO:0000313" key="18">
    <source>
        <dbReference type="Proteomes" id="UP001057877"/>
    </source>
</evidence>
<keyword evidence="13 14" id="KW-0472">Membrane</keyword>
<reference evidence="17" key="1">
    <citation type="submission" date="2022-01" db="EMBL/GenBank/DDBJ databases">
        <title>Paenibacillus spongiae sp. nov., isolated from marine sponge.</title>
        <authorList>
            <person name="Li Z."/>
            <person name="Zhang M."/>
        </authorList>
    </citation>
    <scope>NUCLEOTIDE SEQUENCE</scope>
    <source>
        <strain evidence="17">PHS-Z3</strain>
    </source>
</reference>
<organism evidence="17 18">
    <name type="scientific">Paenibacillus spongiae</name>
    <dbReference type="NCBI Taxonomy" id="2909671"/>
    <lineage>
        <taxon>Bacteria</taxon>
        <taxon>Bacillati</taxon>
        <taxon>Bacillota</taxon>
        <taxon>Bacilli</taxon>
        <taxon>Bacillales</taxon>
        <taxon>Paenibacillaceae</taxon>
        <taxon>Paenibacillus</taxon>
    </lineage>
</organism>
<dbReference type="PROSITE" id="PS50109">
    <property type="entry name" value="HIS_KIN"/>
    <property type="match status" value="1"/>
</dbReference>
<feature type="domain" description="Histidine kinase" evidence="15">
    <location>
        <begin position="321"/>
        <end position="597"/>
    </location>
</feature>
<dbReference type="Gene3D" id="3.30.450.20">
    <property type="entry name" value="PAS domain"/>
    <property type="match status" value="2"/>
</dbReference>
<accession>A0ABY5SGG8</accession>
<dbReference type="Proteomes" id="UP001057877">
    <property type="component" value="Chromosome"/>
</dbReference>
<dbReference type="SMART" id="SM00387">
    <property type="entry name" value="HATPase_c"/>
    <property type="match status" value="1"/>
</dbReference>
<dbReference type="InterPro" id="IPR004358">
    <property type="entry name" value="Sig_transdc_His_kin-like_C"/>
</dbReference>
<dbReference type="Pfam" id="PF02518">
    <property type="entry name" value="HATPase_c"/>
    <property type="match status" value="1"/>
</dbReference>
<evidence type="ECO:0000256" key="8">
    <source>
        <dbReference type="ARBA" id="ARBA00022741"/>
    </source>
</evidence>
<dbReference type="GO" id="GO:0016301">
    <property type="term" value="F:kinase activity"/>
    <property type="evidence" value="ECO:0007669"/>
    <property type="project" value="UniProtKB-KW"/>
</dbReference>
<gene>
    <name evidence="17" type="ORF">L1F29_08180</name>
</gene>
<feature type="domain" description="HAMP" evidence="16">
    <location>
        <begin position="324"/>
        <end position="376"/>
    </location>
</feature>
<dbReference type="SUPFAM" id="SSF55874">
    <property type="entry name" value="ATPase domain of HSP90 chaperone/DNA topoisomerase II/histidine kinase"/>
    <property type="match status" value="1"/>
</dbReference>
<dbReference type="PROSITE" id="PS50885">
    <property type="entry name" value="HAMP"/>
    <property type="match status" value="1"/>
</dbReference>
<keyword evidence="6" id="KW-0808">Transferase</keyword>
<dbReference type="Pfam" id="PF02743">
    <property type="entry name" value="dCache_1"/>
    <property type="match status" value="1"/>
</dbReference>
<dbReference type="Gene3D" id="6.10.340.10">
    <property type="match status" value="1"/>
</dbReference>
<dbReference type="SUPFAM" id="SSF158472">
    <property type="entry name" value="HAMP domain-like"/>
    <property type="match status" value="1"/>
</dbReference>
<dbReference type="InterPro" id="IPR033479">
    <property type="entry name" value="dCache_1"/>
</dbReference>
<dbReference type="EMBL" id="CP091430">
    <property type="protein sequence ID" value="UVI31780.1"/>
    <property type="molecule type" value="Genomic_DNA"/>
</dbReference>
<evidence type="ECO:0000256" key="6">
    <source>
        <dbReference type="ARBA" id="ARBA00022679"/>
    </source>
</evidence>
<evidence type="ECO:0000256" key="13">
    <source>
        <dbReference type="ARBA" id="ARBA00023136"/>
    </source>
</evidence>
<dbReference type="Gene3D" id="3.30.565.10">
    <property type="entry name" value="Histidine kinase-like ATPase, C-terminal domain"/>
    <property type="match status" value="1"/>
</dbReference>
<dbReference type="InterPro" id="IPR036890">
    <property type="entry name" value="HATPase_C_sf"/>
</dbReference>